<dbReference type="AlphaFoldDB" id="A0AAE0CDU9"/>
<feature type="domain" description="Pre-rRNA-processing protein RIX1 N-terminal" evidence="5">
    <location>
        <begin position="21"/>
        <end position="219"/>
    </location>
</feature>
<reference evidence="6 7" key="1">
    <citation type="journal article" date="2015" name="Genome Biol. Evol.">
        <title>Comparative Genomics of a Bacterivorous Green Alga Reveals Evolutionary Causalities and Consequences of Phago-Mixotrophic Mode of Nutrition.</title>
        <authorList>
            <person name="Burns J.A."/>
            <person name="Paasch A."/>
            <person name="Narechania A."/>
            <person name="Kim E."/>
        </authorList>
    </citation>
    <scope>NUCLEOTIDE SEQUENCE [LARGE SCALE GENOMIC DNA]</scope>
    <source>
        <strain evidence="6 7">PLY_AMNH</strain>
    </source>
</reference>
<organism evidence="6 7">
    <name type="scientific">Cymbomonas tetramitiformis</name>
    <dbReference type="NCBI Taxonomy" id="36881"/>
    <lineage>
        <taxon>Eukaryota</taxon>
        <taxon>Viridiplantae</taxon>
        <taxon>Chlorophyta</taxon>
        <taxon>Pyramimonadophyceae</taxon>
        <taxon>Pyramimonadales</taxon>
        <taxon>Pyramimonadaceae</taxon>
        <taxon>Cymbomonas</taxon>
    </lineage>
</organism>
<dbReference type="EMBL" id="LGRX02024929">
    <property type="protein sequence ID" value="KAK3253246.1"/>
    <property type="molecule type" value="Genomic_DNA"/>
</dbReference>
<evidence type="ECO:0000256" key="4">
    <source>
        <dbReference type="SAM" id="MobiDB-lite"/>
    </source>
</evidence>
<dbReference type="SUPFAM" id="SSF48371">
    <property type="entry name" value="ARM repeat"/>
    <property type="match status" value="1"/>
</dbReference>
<feature type="compositionally biased region" description="Acidic residues" evidence="4">
    <location>
        <begin position="834"/>
        <end position="856"/>
    </location>
</feature>
<dbReference type="PANTHER" id="PTHR34105">
    <property type="entry name" value="PROLINE-, GLUTAMIC ACID- AND LEUCINE-RICH PROTEIN 1"/>
    <property type="match status" value="1"/>
</dbReference>
<keyword evidence="3" id="KW-0539">Nucleus</keyword>
<feature type="region of interest" description="Disordered" evidence="4">
    <location>
        <begin position="775"/>
        <end position="856"/>
    </location>
</feature>
<evidence type="ECO:0000259" key="5">
    <source>
        <dbReference type="Pfam" id="PF08167"/>
    </source>
</evidence>
<dbReference type="PANTHER" id="PTHR34105:SF1">
    <property type="entry name" value="PROLINE-, GLUTAMIC ACID- AND LEUCINE-RICH PROTEIN 1"/>
    <property type="match status" value="1"/>
</dbReference>
<dbReference type="Proteomes" id="UP001190700">
    <property type="component" value="Unassembled WGS sequence"/>
</dbReference>
<dbReference type="Pfam" id="PF08167">
    <property type="entry name" value="RIX1"/>
    <property type="match status" value="1"/>
</dbReference>
<dbReference type="InterPro" id="IPR012583">
    <property type="entry name" value="RIX1_N"/>
</dbReference>
<dbReference type="InterPro" id="IPR016024">
    <property type="entry name" value="ARM-type_fold"/>
</dbReference>
<feature type="region of interest" description="Disordered" evidence="4">
    <location>
        <begin position="486"/>
        <end position="517"/>
    </location>
</feature>
<protein>
    <recommendedName>
        <fullName evidence="5">Pre-rRNA-processing protein RIX1 N-terminal domain-containing protein</fullName>
    </recommendedName>
</protein>
<proteinExistence type="inferred from homology"/>
<gene>
    <name evidence="6" type="ORF">CYMTET_37495</name>
</gene>
<feature type="region of interest" description="Disordered" evidence="4">
    <location>
        <begin position="715"/>
        <end position="747"/>
    </location>
</feature>
<dbReference type="Gene3D" id="1.25.10.10">
    <property type="entry name" value="Leucine-rich Repeat Variant"/>
    <property type="match status" value="1"/>
</dbReference>
<dbReference type="InterPro" id="IPR011989">
    <property type="entry name" value="ARM-like"/>
</dbReference>
<evidence type="ECO:0000313" key="7">
    <source>
        <dbReference type="Proteomes" id="UP001190700"/>
    </source>
</evidence>
<dbReference type="GO" id="GO:0005634">
    <property type="term" value="C:nucleus"/>
    <property type="evidence" value="ECO:0007669"/>
    <property type="project" value="UniProtKB-SubCell"/>
</dbReference>
<sequence length="856" mass="89724">MAHILDVHDPNLRTHLIQALLLRLLPEIPIDVQGLPAIADTLSRHHLLREPPASGQKGGKWIYQWFARLISLLDSSKVQSRWAAAVLLGLSFQEVGQAHFLEKFPSWFVRLQELCLSGSEKARVRAAACAALGDLLRRCATLTHLAGVRREASNLLSKSMPQLLKTAFDSSGDGVLSPNAQAVEVVHMAIAALTCFPSALRQTQDKLEHLVVSLLLPPAADPCGLNLSTQRSAAKCLALLVAISGGTTAWSTLAQRIVFTLQGLCDALFQNLEHPEAAAQARAALFPLGCVLPEVLGAPPSAALVPDGLVARIEGLFQCLGYLLTQPYPVPVPVPIAALMALSTRILAVDGSGRTGPLAAAAAGLEAAEFLPRVHSATLQLMCTLMDTFPGHLAPVGVAMARILSSCMRRGGPRGGSSQGVPGFTCVALRARLYRTVARLLNTLGAGMAALLDSAVVGQALHDLHLVLLALQPSDQDAMISIGTGRQGGRAAKKRKKGGAFGMEEDTESGEGQQAEDALAAPVEASLDLASAALEVLEALVVVGGPQLPEGRRRQLDGALLEVALQVVPRRSMTTGHRAASEPLRLRVVEVLVAVVLAPRLCSSPALSSVLHLLRCARNQGGVEMGAACTRAIMALEVQLHPRAVLMPAPPPPDVLDRAATGGLGGTDGWAEADELLQLHAQQQFRIPKGPVAANVEHVHGAEVQKKLQKQPLLALGGQSGGGANPMETGIESSSVSASRGAAVGSPDMTSRAHAIMNVSASIPQLFQPKEDVIPAPRPQAQSSVERGKPMPTGDGTGGSSAVPVAEAGASDVPANGGDLFDDDELPDIVVGADSDDDDEDEDDDEEDDEDDDEDE</sequence>
<comment type="subcellular location">
    <subcellularLocation>
        <location evidence="1">Nucleus</location>
    </subcellularLocation>
</comment>
<comment type="caution">
    <text evidence="6">The sequence shown here is derived from an EMBL/GenBank/DDBJ whole genome shotgun (WGS) entry which is preliminary data.</text>
</comment>
<accession>A0AAE0CDU9</accession>
<keyword evidence="7" id="KW-1185">Reference proteome</keyword>
<name>A0AAE0CDU9_9CHLO</name>
<comment type="similarity">
    <text evidence="2">Belongs to the RIX1/PELP1 family.</text>
</comment>
<evidence type="ECO:0000256" key="2">
    <source>
        <dbReference type="ARBA" id="ARBA00010511"/>
    </source>
</evidence>
<evidence type="ECO:0000256" key="3">
    <source>
        <dbReference type="ARBA" id="ARBA00023242"/>
    </source>
</evidence>
<evidence type="ECO:0000313" key="6">
    <source>
        <dbReference type="EMBL" id="KAK3253246.1"/>
    </source>
</evidence>
<evidence type="ECO:0000256" key="1">
    <source>
        <dbReference type="ARBA" id="ARBA00004123"/>
    </source>
</evidence>
<feature type="compositionally biased region" description="Low complexity" evidence="4">
    <location>
        <begin position="733"/>
        <end position="746"/>
    </location>
</feature>
<dbReference type="GO" id="GO:0006364">
    <property type="term" value="P:rRNA processing"/>
    <property type="evidence" value="ECO:0007669"/>
    <property type="project" value="TreeGrafter"/>
</dbReference>